<dbReference type="RefSeq" id="WP_245127593.1">
    <property type="nucleotide sequence ID" value="NZ_CP095068.1"/>
</dbReference>
<evidence type="ECO:0000313" key="2">
    <source>
        <dbReference type="Proteomes" id="UP000830401"/>
    </source>
</evidence>
<reference evidence="1" key="1">
    <citation type="submission" date="2022-04" db="EMBL/GenBank/DDBJ databases">
        <title>Hymenobacter sp. isolated from the air.</title>
        <authorList>
            <person name="Won M."/>
            <person name="Lee C.-M."/>
            <person name="Woen H.-Y."/>
            <person name="Kwon S.-W."/>
        </authorList>
    </citation>
    <scope>NUCLEOTIDE SEQUENCE</scope>
    <source>
        <strain evidence="1">5420S-77</strain>
        <plasmid evidence="1">unnamed7</plasmid>
    </source>
</reference>
<accession>A0ABY4GFM1</accession>
<keyword evidence="1" id="KW-0614">Plasmid</keyword>
<dbReference type="EMBL" id="CP095068">
    <property type="protein sequence ID" value="UOQ69745.1"/>
    <property type="molecule type" value="Genomic_DNA"/>
</dbReference>
<evidence type="ECO:0000313" key="1">
    <source>
        <dbReference type="EMBL" id="UOQ69745.1"/>
    </source>
</evidence>
<dbReference type="Proteomes" id="UP000830401">
    <property type="component" value="Plasmid unnamed7"/>
</dbReference>
<sequence>MPNNLLFSCLLAVSGLLMGCRKSAPEPAARYSHLHTFNTVLGVVPPEKEQAEQPASQLRGSAQLTATALELTVAADPEEQLVLSIPATNSKAASSVSINCATRRCLARG</sequence>
<gene>
    <name evidence="1" type="ORF">MUN86_29990</name>
</gene>
<proteinExistence type="predicted"/>
<name>A0ABY4GFM1_9BACT</name>
<protein>
    <submittedName>
        <fullName evidence="1">Uncharacterized protein</fullName>
    </submittedName>
</protein>
<geneLocation type="plasmid" evidence="1 2">
    <name>unnamed7</name>
</geneLocation>
<organism evidence="1 2">
    <name type="scientific">Hymenobacter volaticus</name>
    <dbReference type="NCBI Taxonomy" id="2932254"/>
    <lineage>
        <taxon>Bacteria</taxon>
        <taxon>Pseudomonadati</taxon>
        <taxon>Bacteroidota</taxon>
        <taxon>Cytophagia</taxon>
        <taxon>Cytophagales</taxon>
        <taxon>Hymenobacteraceae</taxon>
        <taxon>Hymenobacter</taxon>
    </lineage>
</organism>
<keyword evidence="2" id="KW-1185">Reference proteome</keyword>